<organism evidence="1 2">
    <name type="scientific">Centaurea solstitialis</name>
    <name type="common">yellow star-thistle</name>
    <dbReference type="NCBI Taxonomy" id="347529"/>
    <lineage>
        <taxon>Eukaryota</taxon>
        <taxon>Viridiplantae</taxon>
        <taxon>Streptophyta</taxon>
        <taxon>Embryophyta</taxon>
        <taxon>Tracheophyta</taxon>
        <taxon>Spermatophyta</taxon>
        <taxon>Magnoliopsida</taxon>
        <taxon>eudicotyledons</taxon>
        <taxon>Gunneridae</taxon>
        <taxon>Pentapetalae</taxon>
        <taxon>asterids</taxon>
        <taxon>campanulids</taxon>
        <taxon>Asterales</taxon>
        <taxon>Asteraceae</taxon>
        <taxon>Carduoideae</taxon>
        <taxon>Cardueae</taxon>
        <taxon>Centaureinae</taxon>
        <taxon>Centaurea</taxon>
    </lineage>
</organism>
<accession>A0AA38U295</accession>
<evidence type="ECO:0000313" key="1">
    <source>
        <dbReference type="EMBL" id="KAJ9565225.1"/>
    </source>
</evidence>
<comment type="caution">
    <text evidence="1">The sequence shown here is derived from an EMBL/GenBank/DDBJ whole genome shotgun (WGS) entry which is preliminary data.</text>
</comment>
<sequence length="149" mass="16935">MVKVQWKHHRGANVTWEAEEDMKHRYPLLFTQDFAIVTAIVPYGTIAWHNSGDCARDCDTGTIACHYSPRVPGCLKTPFQHISHHTSLPTSRCDFHIVKVRFLPFFHSISPHLMLDLELVINSNCVLLGYFPSVGQASYSSQDLILLKN</sequence>
<evidence type="ECO:0000313" key="2">
    <source>
        <dbReference type="Proteomes" id="UP001172457"/>
    </source>
</evidence>
<name>A0AA38U295_9ASTR</name>
<evidence type="ECO:0008006" key="3">
    <source>
        <dbReference type="Google" id="ProtNLM"/>
    </source>
</evidence>
<dbReference type="AlphaFoldDB" id="A0AA38U295"/>
<protein>
    <recommendedName>
        <fullName evidence="3">Chromo domain-containing protein</fullName>
    </recommendedName>
</protein>
<reference evidence="1" key="1">
    <citation type="submission" date="2023-03" db="EMBL/GenBank/DDBJ databases">
        <title>Chromosome-scale reference genome and RAD-based genetic map of yellow starthistle (Centaurea solstitialis) reveal putative structural variation and QTLs associated with invader traits.</title>
        <authorList>
            <person name="Reatini B."/>
            <person name="Cang F.A."/>
            <person name="Jiang Q."/>
            <person name="Mckibben M.T.W."/>
            <person name="Barker M.S."/>
            <person name="Rieseberg L.H."/>
            <person name="Dlugosch K.M."/>
        </authorList>
    </citation>
    <scope>NUCLEOTIDE SEQUENCE</scope>
    <source>
        <strain evidence="1">CAN-66</strain>
        <tissue evidence="1">Leaf</tissue>
    </source>
</reference>
<dbReference type="Proteomes" id="UP001172457">
    <property type="component" value="Chromosome 1"/>
</dbReference>
<dbReference type="EMBL" id="JARYMX010000001">
    <property type="protein sequence ID" value="KAJ9565225.1"/>
    <property type="molecule type" value="Genomic_DNA"/>
</dbReference>
<keyword evidence="2" id="KW-1185">Reference proteome</keyword>
<proteinExistence type="predicted"/>
<gene>
    <name evidence="1" type="ORF">OSB04_001191</name>
</gene>